<dbReference type="NCBIfam" id="TIGR00408">
    <property type="entry name" value="proS_fam_I"/>
    <property type="match status" value="1"/>
</dbReference>
<reference evidence="10 11" key="1">
    <citation type="submission" date="2017-11" db="EMBL/GenBank/DDBJ databases">
        <title>Genome sequence of Entomoplasma luminosum PIMN-1 (ATCC 49195).</title>
        <authorList>
            <person name="Lo W.-S."/>
            <person name="Gasparich G.E."/>
            <person name="Kuo C.-H."/>
        </authorList>
    </citation>
    <scope>NUCLEOTIDE SEQUENCE [LARGE SCALE GENOMIC DNA]</scope>
    <source>
        <strain evidence="10 11">PIMN-1</strain>
    </source>
</reference>
<dbReference type="GO" id="GO:0017101">
    <property type="term" value="C:aminoacyl-tRNA synthetase multienzyme complex"/>
    <property type="evidence" value="ECO:0007669"/>
    <property type="project" value="TreeGrafter"/>
</dbReference>
<keyword evidence="2 8" id="KW-0436">Ligase</keyword>
<dbReference type="InterPro" id="IPR004499">
    <property type="entry name" value="Pro-tRNA-ligase_IIa_arc-type"/>
</dbReference>
<dbReference type="PANTHER" id="PTHR43382">
    <property type="entry name" value="PROLYL-TRNA SYNTHETASE"/>
    <property type="match status" value="1"/>
</dbReference>
<dbReference type="EC" id="6.1.1.15" evidence="8"/>
<dbReference type="SUPFAM" id="SSF52954">
    <property type="entry name" value="Class II aaRS ABD-related"/>
    <property type="match status" value="1"/>
</dbReference>
<evidence type="ECO:0000313" key="11">
    <source>
        <dbReference type="Proteomes" id="UP000232063"/>
    </source>
</evidence>
<evidence type="ECO:0000256" key="8">
    <source>
        <dbReference type="HAMAP-Rule" id="MF_01571"/>
    </source>
</evidence>
<dbReference type="GO" id="GO:0006433">
    <property type="term" value="P:prolyl-tRNA aminoacylation"/>
    <property type="evidence" value="ECO:0007669"/>
    <property type="project" value="UniProtKB-UniRule"/>
</dbReference>
<comment type="function">
    <text evidence="8">Catalyzes the attachment of proline to tRNA(Pro) in a two-step reaction: proline is first activated by ATP to form Pro-AMP and then transferred to the acceptor end of tRNA(Pro).</text>
</comment>
<dbReference type="InterPro" id="IPR016061">
    <property type="entry name" value="Pro-tRNA_ligase_II_C"/>
</dbReference>
<protein>
    <recommendedName>
        <fullName evidence="8">Proline--tRNA ligase</fullName>
        <ecNumber evidence="8">6.1.1.15</ecNumber>
    </recommendedName>
    <alternativeName>
        <fullName evidence="8">Prolyl-tRNA synthetase</fullName>
        <shortName evidence="8">ProRS</shortName>
    </alternativeName>
</protein>
<dbReference type="SUPFAM" id="SSF55681">
    <property type="entry name" value="Class II aaRS and biotin synthetases"/>
    <property type="match status" value="1"/>
</dbReference>
<gene>
    <name evidence="8 10" type="primary">proS</name>
    <name evidence="10" type="ORF">ELUMI_v1c08540</name>
</gene>
<dbReference type="GO" id="GO:0004827">
    <property type="term" value="F:proline-tRNA ligase activity"/>
    <property type="evidence" value="ECO:0007669"/>
    <property type="project" value="UniProtKB-UniRule"/>
</dbReference>
<keyword evidence="3 8" id="KW-0547">Nucleotide-binding</keyword>
<dbReference type="Gene3D" id="3.30.930.10">
    <property type="entry name" value="Bira Bifunctional Protein, Domain 2"/>
    <property type="match status" value="1"/>
</dbReference>
<dbReference type="InterPro" id="IPR036621">
    <property type="entry name" value="Anticodon-bd_dom_sf"/>
</dbReference>
<name>A0A2K8NUQ5_9MOLU</name>
<dbReference type="InterPro" id="IPR017449">
    <property type="entry name" value="Pro-tRNA_synth_II"/>
</dbReference>
<dbReference type="GO" id="GO:0005737">
    <property type="term" value="C:cytoplasm"/>
    <property type="evidence" value="ECO:0007669"/>
    <property type="project" value="UniProtKB-SubCell"/>
</dbReference>
<evidence type="ECO:0000256" key="5">
    <source>
        <dbReference type="ARBA" id="ARBA00022917"/>
    </source>
</evidence>
<dbReference type="InterPro" id="IPR045864">
    <property type="entry name" value="aa-tRNA-synth_II/BPL/LPL"/>
</dbReference>
<dbReference type="InterPro" id="IPR002314">
    <property type="entry name" value="aa-tRNA-synt_IIb"/>
</dbReference>
<dbReference type="OrthoDB" id="9809052at2"/>
<dbReference type="SUPFAM" id="SSF64586">
    <property type="entry name" value="C-terminal domain of ProRS"/>
    <property type="match status" value="1"/>
</dbReference>
<accession>A0A2K8NUQ5</accession>
<evidence type="ECO:0000259" key="9">
    <source>
        <dbReference type="PROSITE" id="PS50862"/>
    </source>
</evidence>
<keyword evidence="5 8" id="KW-0648">Protein biosynthesis</keyword>
<keyword evidence="6 8" id="KW-0030">Aminoacyl-tRNA synthetase</keyword>
<comment type="domain">
    <text evidence="8">Consists of three domains: the N-terminal catalytic domain, the anticodon-binding domain and the C-terminal extension.</text>
</comment>
<evidence type="ECO:0000256" key="7">
    <source>
        <dbReference type="ARBA" id="ARBA00047671"/>
    </source>
</evidence>
<dbReference type="Proteomes" id="UP000232063">
    <property type="component" value="Chromosome"/>
</dbReference>
<keyword evidence="4 8" id="KW-0067">ATP-binding</keyword>
<sequence length="474" mass="54742">MKKQQLEKITPRDKNFSQWYTDVVLNAKLVEYGPVKGTIIFRPYGYAIWENIQKILDLEFKKIGVENVYFPLLIPESLFNKEKSHIEGFAPEMATVTQVGDKILEEKLFIRPTSEVLMANFFEKEVKSYRDLPLLYNQWNNVMRWEKTTRPFLRTSEFLWQEGHTIHNNQEEAKKLTLKILEIYSNFANDVLMIPVINGQKTEHEKFAGAQETYTIESLMHDGQALQAGTSHYFGNNFSKVYDIKFQNNEGKWEYAYSTSWGVSTRLIGAIIMSHSDDSGLVLPSKVSPIQVQIINVQNTDQIQDVSTKLQQELDQYRINIDQSDKSFGFKISEAEIKGIPVRIEVGPRDLENGQVTISRRDTKEKILVKLDQVKTTVEAMIKAYDQNIYQIALDNREQRTSHAETIEEYQKILDTNQGLVLVPFCGEIACEEDVKKKTSTNSRCIPFGVEQTKGKCFNCQKDSTLRVYFARAY</sequence>
<comment type="subunit">
    <text evidence="8">Homodimer.</text>
</comment>
<dbReference type="Pfam" id="PF03129">
    <property type="entry name" value="HGTP_anticodon"/>
    <property type="match status" value="1"/>
</dbReference>
<dbReference type="RefSeq" id="WP_025734773.1">
    <property type="nucleotide sequence ID" value="NZ_CP024963.1"/>
</dbReference>
<dbReference type="Pfam" id="PF09180">
    <property type="entry name" value="ProRS-C_1"/>
    <property type="match status" value="1"/>
</dbReference>
<evidence type="ECO:0000313" key="10">
    <source>
        <dbReference type="EMBL" id="ATZ17575.1"/>
    </source>
</evidence>
<dbReference type="PRINTS" id="PR01046">
    <property type="entry name" value="TRNASYNTHPRO"/>
</dbReference>
<dbReference type="SMART" id="SM00946">
    <property type="entry name" value="ProRS-C_1"/>
    <property type="match status" value="1"/>
</dbReference>
<comment type="subcellular location">
    <subcellularLocation>
        <location evidence="8">Cytoplasm</location>
    </subcellularLocation>
</comment>
<dbReference type="InterPro" id="IPR004154">
    <property type="entry name" value="Anticodon-bd"/>
</dbReference>
<dbReference type="PROSITE" id="PS50862">
    <property type="entry name" value="AA_TRNA_LIGASE_II"/>
    <property type="match status" value="1"/>
</dbReference>
<comment type="catalytic activity">
    <reaction evidence="7 8">
        <text>tRNA(Pro) + L-proline + ATP = L-prolyl-tRNA(Pro) + AMP + diphosphate</text>
        <dbReference type="Rhea" id="RHEA:14305"/>
        <dbReference type="Rhea" id="RHEA-COMP:9700"/>
        <dbReference type="Rhea" id="RHEA-COMP:9702"/>
        <dbReference type="ChEBI" id="CHEBI:30616"/>
        <dbReference type="ChEBI" id="CHEBI:33019"/>
        <dbReference type="ChEBI" id="CHEBI:60039"/>
        <dbReference type="ChEBI" id="CHEBI:78442"/>
        <dbReference type="ChEBI" id="CHEBI:78532"/>
        <dbReference type="ChEBI" id="CHEBI:456215"/>
        <dbReference type="EC" id="6.1.1.15"/>
    </reaction>
</comment>
<evidence type="ECO:0000256" key="2">
    <source>
        <dbReference type="ARBA" id="ARBA00022598"/>
    </source>
</evidence>
<dbReference type="AlphaFoldDB" id="A0A2K8NUQ5"/>
<dbReference type="KEGG" id="elj:ELUMI_v1c08540"/>
<dbReference type="EMBL" id="CP024963">
    <property type="protein sequence ID" value="ATZ17575.1"/>
    <property type="molecule type" value="Genomic_DNA"/>
</dbReference>
<dbReference type="InterPro" id="IPR006195">
    <property type="entry name" value="aa-tRNA-synth_II"/>
</dbReference>
<dbReference type="GO" id="GO:0005524">
    <property type="term" value="F:ATP binding"/>
    <property type="evidence" value="ECO:0007669"/>
    <property type="project" value="UniProtKB-UniRule"/>
</dbReference>
<dbReference type="CDD" id="cd00778">
    <property type="entry name" value="ProRS_core_arch_euk"/>
    <property type="match status" value="1"/>
</dbReference>
<dbReference type="Gene3D" id="3.40.50.800">
    <property type="entry name" value="Anticodon-binding domain"/>
    <property type="match status" value="1"/>
</dbReference>
<comment type="similarity">
    <text evidence="8">Belongs to the class-II aminoacyl-tRNA synthetase family. ProS type 3 subfamily.</text>
</comment>
<keyword evidence="1 8" id="KW-0963">Cytoplasm</keyword>
<dbReference type="InterPro" id="IPR033721">
    <property type="entry name" value="ProRS_core_arch_euk"/>
</dbReference>
<dbReference type="HAMAP" id="MF_01571">
    <property type="entry name" value="Pro_tRNA_synth_type3"/>
    <property type="match status" value="1"/>
</dbReference>
<dbReference type="Pfam" id="PF00587">
    <property type="entry name" value="tRNA-synt_2b"/>
    <property type="match status" value="1"/>
</dbReference>
<dbReference type="InterPro" id="IPR002316">
    <property type="entry name" value="Pro-tRNA-ligase_IIa"/>
</dbReference>
<evidence type="ECO:0000256" key="3">
    <source>
        <dbReference type="ARBA" id="ARBA00022741"/>
    </source>
</evidence>
<dbReference type="Gene3D" id="3.30.110.30">
    <property type="entry name" value="C-terminal domain of ProRS"/>
    <property type="match status" value="1"/>
</dbReference>
<feature type="domain" description="Aminoacyl-transfer RNA synthetases class-II family profile" evidence="9">
    <location>
        <begin position="37"/>
        <end position="284"/>
    </location>
</feature>
<dbReference type="FunFam" id="3.30.930.10:FF:000037">
    <property type="entry name" value="Proline--tRNA ligase"/>
    <property type="match status" value="1"/>
</dbReference>
<evidence type="ECO:0000256" key="1">
    <source>
        <dbReference type="ARBA" id="ARBA00022490"/>
    </source>
</evidence>
<proteinExistence type="inferred from homology"/>
<dbReference type="PANTHER" id="PTHR43382:SF2">
    <property type="entry name" value="BIFUNCTIONAL GLUTAMATE_PROLINE--TRNA LIGASE"/>
    <property type="match status" value="1"/>
</dbReference>
<keyword evidence="11" id="KW-1185">Reference proteome</keyword>
<evidence type="ECO:0000256" key="6">
    <source>
        <dbReference type="ARBA" id="ARBA00023146"/>
    </source>
</evidence>
<organism evidence="10 11">
    <name type="scientific">Williamsoniiplasma luminosum</name>
    <dbReference type="NCBI Taxonomy" id="214888"/>
    <lineage>
        <taxon>Bacteria</taxon>
        <taxon>Bacillati</taxon>
        <taxon>Mycoplasmatota</taxon>
        <taxon>Mollicutes</taxon>
        <taxon>Entomoplasmatales</taxon>
        <taxon>Williamsoniiplasma</taxon>
    </lineage>
</organism>
<evidence type="ECO:0000256" key="4">
    <source>
        <dbReference type="ARBA" id="ARBA00022840"/>
    </source>
</evidence>